<evidence type="ECO:0000313" key="3">
    <source>
        <dbReference type="EMBL" id="RSH86538.1"/>
    </source>
</evidence>
<evidence type="ECO:0000256" key="2">
    <source>
        <dbReference type="SAM" id="MobiDB-lite"/>
    </source>
</evidence>
<evidence type="ECO:0000256" key="1">
    <source>
        <dbReference type="SAM" id="Coils"/>
    </source>
</evidence>
<gene>
    <name evidence="3" type="ORF">EHS24_004805</name>
</gene>
<dbReference type="AlphaFoldDB" id="A0A427Y626"/>
<sequence length="202" mass="22853">MITIPLEIAKQLPISKYRLLDSLYREFEGLPLPLSHEVLAEALELADLVVSSPVFEVDVKTEAIAWKATLMEHADDWHKMKNDTGADSPLYRVLLGMQEEIQSLRHALSGAQRRLDTYDEARFNHARRVLGLPPSRSTPGTPPHFHNHQPMYANPSVITRMSADRLRDALEVYLDETPPLEANREQMVKALKVCCGMEETGL</sequence>
<keyword evidence="1" id="KW-0175">Coiled coil</keyword>
<proteinExistence type="predicted"/>
<dbReference type="Proteomes" id="UP000279236">
    <property type="component" value="Unassembled WGS sequence"/>
</dbReference>
<feature type="coiled-coil region" evidence="1">
    <location>
        <begin position="94"/>
        <end position="121"/>
    </location>
</feature>
<evidence type="ECO:0000313" key="4">
    <source>
        <dbReference type="Proteomes" id="UP000279236"/>
    </source>
</evidence>
<keyword evidence="4" id="KW-1185">Reference proteome</keyword>
<organism evidence="3 4">
    <name type="scientific">Apiotrichum porosum</name>
    <dbReference type="NCBI Taxonomy" id="105984"/>
    <lineage>
        <taxon>Eukaryota</taxon>
        <taxon>Fungi</taxon>
        <taxon>Dikarya</taxon>
        <taxon>Basidiomycota</taxon>
        <taxon>Agaricomycotina</taxon>
        <taxon>Tremellomycetes</taxon>
        <taxon>Trichosporonales</taxon>
        <taxon>Trichosporonaceae</taxon>
        <taxon>Apiotrichum</taxon>
    </lineage>
</organism>
<dbReference type="OrthoDB" id="10455027at2759"/>
<comment type="caution">
    <text evidence="3">The sequence shown here is derived from an EMBL/GenBank/DDBJ whole genome shotgun (WGS) entry which is preliminary data.</text>
</comment>
<feature type="region of interest" description="Disordered" evidence="2">
    <location>
        <begin position="130"/>
        <end position="150"/>
    </location>
</feature>
<dbReference type="GeneID" id="39589348"/>
<accession>A0A427Y626</accession>
<reference evidence="3 4" key="1">
    <citation type="submission" date="2018-11" db="EMBL/GenBank/DDBJ databases">
        <title>Genome sequence of Apiotrichum porosum DSM 27194.</title>
        <authorList>
            <person name="Aliyu H."/>
            <person name="Gorte O."/>
            <person name="Ochsenreither K."/>
        </authorList>
    </citation>
    <scope>NUCLEOTIDE SEQUENCE [LARGE SCALE GENOMIC DNA]</scope>
    <source>
        <strain evidence="3 4">DSM 27194</strain>
    </source>
</reference>
<protein>
    <submittedName>
        <fullName evidence="3">Uncharacterized protein</fullName>
    </submittedName>
</protein>
<name>A0A427Y626_9TREE</name>
<dbReference type="EMBL" id="RSCE01000002">
    <property type="protein sequence ID" value="RSH86538.1"/>
    <property type="molecule type" value="Genomic_DNA"/>
</dbReference>
<dbReference type="RefSeq" id="XP_028479323.1">
    <property type="nucleotide sequence ID" value="XM_028620351.1"/>
</dbReference>